<sequence length="167" mass="17125">MTPDPIGKRLAELAGRVADGDIRFATAESCTGGQLAAALAGHTALGSHLERGYVVYSVDAKCEMLGISRALAERSQGVGASVTAALAEAALHKSRADVAIAITGFCGPREGDEEVGLVHLACAVHGRGALSRTCHFGEIGRRAMLDAAVAEAIAMLCEAVERLPTGD</sequence>
<evidence type="ECO:0000313" key="3">
    <source>
        <dbReference type="Proteomes" id="UP000535078"/>
    </source>
</evidence>
<dbReference type="EMBL" id="JAATIT010000007">
    <property type="protein sequence ID" value="NJB91604.1"/>
    <property type="molecule type" value="Genomic_DNA"/>
</dbReference>
<dbReference type="NCBIfam" id="TIGR00199">
    <property type="entry name" value="PncC_domain"/>
    <property type="match status" value="1"/>
</dbReference>
<comment type="caution">
    <text evidence="2">The sequence shown here is derived from an EMBL/GenBank/DDBJ whole genome shotgun (WGS) entry which is preliminary data.</text>
</comment>
<dbReference type="GO" id="GO:0019159">
    <property type="term" value="F:nicotinamide-nucleotide amidase activity"/>
    <property type="evidence" value="ECO:0007669"/>
    <property type="project" value="UniProtKB-EC"/>
</dbReference>
<feature type="domain" description="CinA C-terminal" evidence="1">
    <location>
        <begin position="13"/>
        <end position="158"/>
    </location>
</feature>
<dbReference type="Gene3D" id="3.90.950.20">
    <property type="entry name" value="CinA-like"/>
    <property type="match status" value="1"/>
</dbReference>
<dbReference type="InterPro" id="IPR036653">
    <property type="entry name" value="CinA-like_C"/>
</dbReference>
<keyword evidence="3" id="KW-1185">Reference proteome</keyword>
<evidence type="ECO:0000259" key="1">
    <source>
        <dbReference type="Pfam" id="PF02464"/>
    </source>
</evidence>
<dbReference type="RefSeq" id="WP_167922957.1">
    <property type="nucleotide sequence ID" value="NZ_JAATIT010000007.1"/>
</dbReference>
<dbReference type="SUPFAM" id="SSF142433">
    <property type="entry name" value="CinA-like"/>
    <property type="match status" value="1"/>
</dbReference>
<dbReference type="EC" id="3.5.1.42" evidence="2"/>
<accession>A0A7X5XVD8</accession>
<evidence type="ECO:0000313" key="2">
    <source>
        <dbReference type="EMBL" id="NJB91604.1"/>
    </source>
</evidence>
<dbReference type="Proteomes" id="UP000535078">
    <property type="component" value="Unassembled WGS sequence"/>
</dbReference>
<name>A0A7X5XVD8_9SPHN</name>
<dbReference type="Pfam" id="PF02464">
    <property type="entry name" value="CinA"/>
    <property type="match status" value="1"/>
</dbReference>
<gene>
    <name evidence="2" type="ORF">GGR90_003816</name>
</gene>
<protein>
    <submittedName>
        <fullName evidence="2">Nicotinamide-nucleotide amidase</fullName>
        <ecNumber evidence="2">3.5.1.42</ecNumber>
    </submittedName>
</protein>
<dbReference type="AlphaFoldDB" id="A0A7X5XVD8"/>
<dbReference type="InterPro" id="IPR008136">
    <property type="entry name" value="CinA_C"/>
</dbReference>
<organism evidence="2 3">
    <name type="scientific">Sphingopyxis italica</name>
    <dbReference type="NCBI Taxonomy" id="1129133"/>
    <lineage>
        <taxon>Bacteria</taxon>
        <taxon>Pseudomonadati</taxon>
        <taxon>Pseudomonadota</taxon>
        <taxon>Alphaproteobacteria</taxon>
        <taxon>Sphingomonadales</taxon>
        <taxon>Sphingomonadaceae</taxon>
        <taxon>Sphingopyxis</taxon>
    </lineage>
</organism>
<reference evidence="2 3" key="1">
    <citation type="submission" date="2020-03" db="EMBL/GenBank/DDBJ databases">
        <title>Genomic Encyclopedia of Type Strains, Phase IV (KMG-IV): sequencing the most valuable type-strain genomes for metagenomic binning, comparative biology and taxonomic classification.</title>
        <authorList>
            <person name="Goeker M."/>
        </authorList>
    </citation>
    <scope>NUCLEOTIDE SEQUENCE [LARGE SCALE GENOMIC DNA]</scope>
    <source>
        <strain evidence="2 3">DSM 25229</strain>
    </source>
</reference>
<keyword evidence="2" id="KW-0378">Hydrolase</keyword>
<proteinExistence type="predicted"/>